<dbReference type="SUPFAM" id="SSF143100">
    <property type="entry name" value="TTHA1013/TTHA0281-like"/>
    <property type="match status" value="1"/>
</dbReference>
<proteinExistence type="predicted"/>
<name>A0A6M1PLD5_9BACL</name>
<dbReference type="AlphaFoldDB" id="A0A6M1PLD5"/>
<keyword evidence="2" id="KW-1185">Reference proteome</keyword>
<dbReference type="EMBL" id="JAAKGU010000005">
    <property type="protein sequence ID" value="NGM83258.1"/>
    <property type="molecule type" value="Genomic_DNA"/>
</dbReference>
<dbReference type="RefSeq" id="WP_165098518.1">
    <property type="nucleotide sequence ID" value="NZ_JAAKGU010000005.1"/>
</dbReference>
<sequence length="149" mass="16563">MMKYNFTVLYEEDKAEGNVSAYIPALKLDAIGDTFEEARENAADVAAAELERILKSGSTVPNDEAVMDIVQGCQVLFEEDIELGNVIAYLPALRLGVVGKSYEQAREHAETLLFTETEHMLKNGNLVMRNRALFDTLSVEVQEGSNLYL</sequence>
<dbReference type="InterPro" id="IPR035069">
    <property type="entry name" value="TTHA1013/TTHA0281-like"/>
</dbReference>
<protein>
    <submittedName>
        <fullName evidence="1">Type II toxin-antitoxin system HicB family antitoxin</fullName>
    </submittedName>
</protein>
<comment type="caution">
    <text evidence="1">The sequence shown here is derived from an EMBL/GenBank/DDBJ whole genome shotgun (WGS) entry which is preliminary data.</text>
</comment>
<reference evidence="1 2" key="1">
    <citation type="submission" date="2020-02" db="EMBL/GenBank/DDBJ databases">
        <authorList>
            <person name="Gao J."/>
            <person name="Sun J."/>
        </authorList>
    </citation>
    <scope>NUCLEOTIDE SEQUENCE [LARGE SCALE GENOMIC DNA]</scope>
    <source>
        <strain evidence="1 2">7124</strain>
    </source>
</reference>
<evidence type="ECO:0000313" key="2">
    <source>
        <dbReference type="Proteomes" id="UP000480151"/>
    </source>
</evidence>
<dbReference type="Proteomes" id="UP000480151">
    <property type="component" value="Unassembled WGS sequence"/>
</dbReference>
<gene>
    <name evidence="1" type="ORF">G5B47_12615</name>
</gene>
<accession>A0A6M1PLD5</accession>
<organism evidence="1 2">
    <name type="scientific">Paenibacillus apii</name>
    <dbReference type="NCBI Taxonomy" id="1850370"/>
    <lineage>
        <taxon>Bacteria</taxon>
        <taxon>Bacillati</taxon>
        <taxon>Bacillota</taxon>
        <taxon>Bacilli</taxon>
        <taxon>Bacillales</taxon>
        <taxon>Paenibacillaceae</taxon>
        <taxon>Paenibacillus</taxon>
    </lineage>
</organism>
<dbReference type="Gene3D" id="3.30.160.250">
    <property type="match status" value="1"/>
</dbReference>
<evidence type="ECO:0000313" key="1">
    <source>
        <dbReference type="EMBL" id="NGM83258.1"/>
    </source>
</evidence>